<organism evidence="2 3">
    <name type="scientific">Auxenochlorella protothecoides</name>
    <name type="common">Green microalga</name>
    <name type="synonym">Chlorella protothecoides</name>
    <dbReference type="NCBI Taxonomy" id="3075"/>
    <lineage>
        <taxon>Eukaryota</taxon>
        <taxon>Viridiplantae</taxon>
        <taxon>Chlorophyta</taxon>
        <taxon>core chlorophytes</taxon>
        <taxon>Trebouxiophyceae</taxon>
        <taxon>Chlorellales</taxon>
        <taxon>Chlorellaceae</taxon>
        <taxon>Auxenochlorella</taxon>
    </lineage>
</organism>
<dbReference type="KEGG" id="apro:F751_4730"/>
<dbReference type="EMBL" id="KL662127">
    <property type="protein sequence ID" value="KFM26237.1"/>
    <property type="molecule type" value="Genomic_DNA"/>
</dbReference>
<sequence>MERRMREIRPSVVSSSVIFSTAARNPRRLVRRRWSRILPMMRLNKKDRTRKKTSTGGGGGRGGIASEGPTTCVG</sequence>
<evidence type="ECO:0000313" key="2">
    <source>
        <dbReference type="EMBL" id="KFM26237.1"/>
    </source>
</evidence>
<accession>A0A087SKI3</accession>
<dbReference type="RefSeq" id="XP_011399133.1">
    <property type="nucleotide sequence ID" value="XM_011400831.1"/>
</dbReference>
<keyword evidence="3" id="KW-1185">Reference proteome</keyword>
<feature type="region of interest" description="Disordered" evidence="1">
    <location>
        <begin position="40"/>
        <end position="74"/>
    </location>
</feature>
<feature type="compositionally biased region" description="Gly residues" evidence="1">
    <location>
        <begin position="55"/>
        <end position="65"/>
    </location>
</feature>
<proteinExistence type="predicted"/>
<dbReference type="AlphaFoldDB" id="A0A087SKI3"/>
<protein>
    <submittedName>
        <fullName evidence="2">Uncharacterized protein</fullName>
    </submittedName>
</protein>
<dbReference type="Proteomes" id="UP000028924">
    <property type="component" value="Unassembled WGS sequence"/>
</dbReference>
<feature type="compositionally biased region" description="Basic residues" evidence="1">
    <location>
        <begin position="43"/>
        <end position="53"/>
    </location>
</feature>
<dbReference type="GeneID" id="23616121"/>
<gene>
    <name evidence="2" type="ORF">F751_4730</name>
</gene>
<evidence type="ECO:0000256" key="1">
    <source>
        <dbReference type="SAM" id="MobiDB-lite"/>
    </source>
</evidence>
<name>A0A087SKI3_AUXPR</name>
<reference evidence="2 3" key="1">
    <citation type="journal article" date="2014" name="BMC Genomics">
        <title>Oil accumulation mechanisms of the oleaginous microalga Chlorella protothecoides revealed through its genome, transcriptomes, and proteomes.</title>
        <authorList>
            <person name="Gao C."/>
            <person name="Wang Y."/>
            <person name="Shen Y."/>
            <person name="Yan D."/>
            <person name="He X."/>
            <person name="Dai J."/>
            <person name="Wu Q."/>
        </authorList>
    </citation>
    <scope>NUCLEOTIDE SEQUENCE [LARGE SCALE GENOMIC DNA]</scope>
    <source>
        <strain evidence="2 3">0710</strain>
    </source>
</reference>
<evidence type="ECO:0000313" key="3">
    <source>
        <dbReference type="Proteomes" id="UP000028924"/>
    </source>
</evidence>